<sequence length="241" mass="26419">MPLCGICIEDLDTPVSLPCGHLFCSECIARAVDAVSPYSTLHSCPVCRSTYSVAAVDPALIPANLRSHVLPSIRRIYPDFSGQTPRTISGPTEIAMENSRLHAENAALRTACVMWRRRAEIHGAAIVGLTGFARTARDEAIKMRCERDAVYKHYNLLREKLPASELSLHPCLTPPSNYGEPHILPQTSYEIPQPPSTEIAPPASLSRRPLKNTSPVDSKSPSMAEKELPRPAKRARHADPV</sequence>
<dbReference type="PROSITE" id="PS00518">
    <property type="entry name" value="ZF_RING_1"/>
    <property type="match status" value="1"/>
</dbReference>
<dbReference type="Gene3D" id="3.30.40.10">
    <property type="entry name" value="Zinc/RING finger domain, C3HC4 (zinc finger)"/>
    <property type="match status" value="1"/>
</dbReference>
<dbReference type="InterPro" id="IPR001841">
    <property type="entry name" value="Znf_RING"/>
</dbReference>
<evidence type="ECO:0000313" key="8">
    <source>
        <dbReference type="Proteomes" id="UP001063166"/>
    </source>
</evidence>
<keyword evidence="3" id="KW-0862">Zinc</keyword>
<dbReference type="OrthoDB" id="6270329at2759"/>
<dbReference type="GO" id="GO:0008270">
    <property type="term" value="F:zinc ion binding"/>
    <property type="evidence" value="ECO:0007669"/>
    <property type="project" value="UniProtKB-KW"/>
</dbReference>
<dbReference type="PANTHER" id="PTHR23041">
    <property type="entry name" value="RING FINGER DOMAIN-CONTAINING"/>
    <property type="match status" value="1"/>
</dbReference>
<evidence type="ECO:0000259" key="6">
    <source>
        <dbReference type="PROSITE" id="PS50089"/>
    </source>
</evidence>
<dbReference type="InterPro" id="IPR047134">
    <property type="entry name" value="RNF4"/>
</dbReference>
<organism evidence="7 8">
    <name type="scientific">Lyophyllum shimeji</name>
    <name type="common">Hon-shimeji</name>
    <name type="synonym">Tricholoma shimeji</name>
    <dbReference type="NCBI Taxonomy" id="47721"/>
    <lineage>
        <taxon>Eukaryota</taxon>
        <taxon>Fungi</taxon>
        <taxon>Dikarya</taxon>
        <taxon>Basidiomycota</taxon>
        <taxon>Agaricomycotina</taxon>
        <taxon>Agaricomycetes</taxon>
        <taxon>Agaricomycetidae</taxon>
        <taxon>Agaricales</taxon>
        <taxon>Tricholomatineae</taxon>
        <taxon>Lyophyllaceae</taxon>
        <taxon>Lyophyllum</taxon>
    </lineage>
</organism>
<dbReference type="EMBL" id="BRPK01000010">
    <property type="protein sequence ID" value="GLB41645.1"/>
    <property type="molecule type" value="Genomic_DNA"/>
</dbReference>
<evidence type="ECO:0000256" key="1">
    <source>
        <dbReference type="ARBA" id="ARBA00022723"/>
    </source>
</evidence>
<gene>
    <name evidence="7" type="ORF">LshimejAT787_1002450</name>
</gene>
<dbReference type="SMART" id="SM00184">
    <property type="entry name" value="RING"/>
    <property type="match status" value="1"/>
</dbReference>
<feature type="region of interest" description="Disordered" evidence="5">
    <location>
        <begin position="177"/>
        <end position="241"/>
    </location>
</feature>
<dbReference type="InterPro" id="IPR013083">
    <property type="entry name" value="Znf_RING/FYVE/PHD"/>
</dbReference>
<proteinExistence type="predicted"/>
<dbReference type="Proteomes" id="UP001063166">
    <property type="component" value="Unassembled WGS sequence"/>
</dbReference>
<dbReference type="AlphaFoldDB" id="A0A9P3PTC3"/>
<dbReference type="Pfam" id="PF13445">
    <property type="entry name" value="zf-RING_UBOX"/>
    <property type="match status" value="1"/>
</dbReference>
<feature type="domain" description="RING-type" evidence="6">
    <location>
        <begin position="4"/>
        <end position="48"/>
    </location>
</feature>
<accession>A0A9P3PTC3</accession>
<dbReference type="SUPFAM" id="SSF57850">
    <property type="entry name" value="RING/U-box"/>
    <property type="match status" value="1"/>
</dbReference>
<keyword evidence="8" id="KW-1185">Reference proteome</keyword>
<dbReference type="PROSITE" id="PS50089">
    <property type="entry name" value="ZF_RING_2"/>
    <property type="match status" value="1"/>
</dbReference>
<reference evidence="7" key="1">
    <citation type="submission" date="2022-07" db="EMBL/GenBank/DDBJ databases">
        <title>The genome of Lyophyllum shimeji provides insight into the initial evolution of ectomycorrhizal fungal genome.</title>
        <authorList>
            <person name="Kobayashi Y."/>
            <person name="Shibata T."/>
            <person name="Hirakawa H."/>
            <person name="Shigenobu S."/>
            <person name="Nishiyama T."/>
            <person name="Yamada A."/>
            <person name="Hasebe M."/>
            <person name="Kawaguchi M."/>
        </authorList>
    </citation>
    <scope>NUCLEOTIDE SEQUENCE</scope>
    <source>
        <strain evidence="7">AT787</strain>
    </source>
</reference>
<evidence type="ECO:0000256" key="5">
    <source>
        <dbReference type="SAM" id="MobiDB-lite"/>
    </source>
</evidence>
<feature type="compositionally biased region" description="Polar residues" evidence="5">
    <location>
        <begin position="211"/>
        <end position="221"/>
    </location>
</feature>
<dbReference type="PANTHER" id="PTHR23041:SF78">
    <property type="entry name" value="E3 UBIQUITIN-PROTEIN LIGASE RNF4"/>
    <property type="match status" value="1"/>
</dbReference>
<feature type="compositionally biased region" description="Basic residues" evidence="5">
    <location>
        <begin position="231"/>
        <end position="241"/>
    </location>
</feature>
<protein>
    <submittedName>
        <fullName evidence="7">RING-type zinc-finger</fullName>
    </submittedName>
</protein>
<keyword evidence="2 4" id="KW-0863">Zinc-finger</keyword>
<keyword evidence="1" id="KW-0479">Metal-binding</keyword>
<evidence type="ECO:0000256" key="4">
    <source>
        <dbReference type="PROSITE-ProRule" id="PRU00175"/>
    </source>
</evidence>
<comment type="caution">
    <text evidence="7">The sequence shown here is derived from an EMBL/GenBank/DDBJ whole genome shotgun (WGS) entry which is preliminary data.</text>
</comment>
<dbReference type="InterPro" id="IPR017907">
    <property type="entry name" value="Znf_RING_CS"/>
</dbReference>
<dbReference type="InterPro" id="IPR027370">
    <property type="entry name" value="Znf-RING_euk"/>
</dbReference>
<evidence type="ECO:0000256" key="3">
    <source>
        <dbReference type="ARBA" id="ARBA00022833"/>
    </source>
</evidence>
<name>A0A9P3PTC3_LYOSH</name>
<evidence type="ECO:0000313" key="7">
    <source>
        <dbReference type="EMBL" id="GLB41645.1"/>
    </source>
</evidence>
<evidence type="ECO:0000256" key="2">
    <source>
        <dbReference type="ARBA" id="ARBA00022771"/>
    </source>
</evidence>